<dbReference type="Gene3D" id="2.10.25.10">
    <property type="entry name" value="Laminin"/>
    <property type="match status" value="10"/>
</dbReference>
<dbReference type="InterPro" id="IPR052235">
    <property type="entry name" value="Nephronectin_domain"/>
</dbReference>
<evidence type="ECO:0000256" key="7">
    <source>
        <dbReference type="ARBA" id="ARBA00023136"/>
    </source>
</evidence>
<evidence type="ECO:0000256" key="9">
    <source>
        <dbReference type="ARBA" id="ARBA00023180"/>
    </source>
</evidence>
<feature type="disulfide bond" evidence="10">
    <location>
        <begin position="1060"/>
        <end position="1069"/>
    </location>
</feature>
<dbReference type="EMBL" id="CAXITT010000172">
    <property type="protein sequence ID" value="CAL1534449.1"/>
    <property type="molecule type" value="Genomic_DNA"/>
</dbReference>
<evidence type="ECO:0000256" key="2">
    <source>
        <dbReference type="ARBA" id="ARBA00022536"/>
    </source>
</evidence>
<dbReference type="GO" id="GO:0005576">
    <property type="term" value="C:extracellular region"/>
    <property type="evidence" value="ECO:0007669"/>
    <property type="project" value="UniProtKB-SubCell"/>
</dbReference>
<dbReference type="AlphaFoldDB" id="A0AAV2HNQ9"/>
<sequence>FFPYGTERGDEKLNLKWNALSETIYFSNGVPFGPKIMSYAHVSANGALTFEEPRNPYYPDLHYAFSRGQNVLAPFWSYVDSFKDNQYVYYHLYEEVRISGTYFYSVDRTAVLQKATQQVQEFYEPARSDNFKATTVLIVTWVNLQPHASWYSEQNNGQIQETNTFQVIYATNGEKAYAITIYKKDGMNWQHVPDRVVAIGFAHEENVVALSTTSSLFTTEIGKVKGTAGRIGTYIVKVGEASNPAQMCSTFYQQNWGKLDTAHINQLPQCPCTMDRLGRQWWLVERRGVNHSIYCYAITSVYMSRNFPGNPLNKLCCYLFRQPTGGWNNWLAAWRQATYITGTLEAGHVLTRDPFRDPRRSQEEDFNPKNWCCRDASRAHCDRFNEVRPDQGCSSYSNFVTASLWGDPHITTLDERHYTLNGWAEYVLLTIPSIRFMLQARTDRADAADGTITNATVFVAFAVRDGNDGKLQVELSHKRTSMVIFSDGVDITTEFYAAENYSKSLENFTVVREESSGKTNLVANFPSGVSLKFFMGIRSLEVSVEVAKSLQGNVSGLLGNFNGKADDDFILPDGTTLDVNKSKTERNILENFGKPWEVTMNNSIFTYPAGEGPANYRHPEFIPFFKDEMKDNSSLNTSICGDNDACIFDYLATRDKSFAENTRSTSEQSVNTQVALKNQLPTIRIPSGLNNNSQWEVTAGQPASITVQAEDADGDAVTYLLVSKSDNVTITTNGTVHYHYPDPTKPVEIIVQVKDSKGGFSNVLPISLLVCPDCSGHGHCDNETVIAHSAVGYNFGVHPCKCLPAYTGSNCEEDFDGCSDSPCAKQQNCTDMTATEQWDNPIGYKCGPCPAGFEAKLIEEVNFCTDINECSNSSTCDHNCTNTVGSFVCFCHTGYRLNSTDQKSCIEINECVEQTHNCEQRCNNTPGGYSCSCFAGYKLVDGNCTQEETNEEKCKSLNCSQLCLVEKDVASCTCKSGYSLNADNKTCSNVDECQLDKRPCSQNCTDNDGGFTCSCSAGFYLAGDKTSCTPCDKSLWGDNCSNRCQCNGRGSCDPAHGCRCNPGWEGDDCNSDIDECKRQNNSCSVNELCVNTEGGFSCQCHPGSERKNEVCTDIDECLAISSHRCDLTLENCINTNGSYRCECKKGFARKSASTCHDIDECQLGLAACQHTCVNTVGSYNCRCHNGFVLSDDRRECIQDKNVCGSPDHLNCSHGCTVEDKTPKCFCNFGYQLGKDNKTCEDIDECQLGLAACQHTCVNTVGSYNCRCHNGFVLSD</sequence>
<keyword evidence="15" id="KW-1185">Reference proteome</keyword>
<dbReference type="GO" id="GO:0016020">
    <property type="term" value="C:membrane"/>
    <property type="evidence" value="ECO:0007669"/>
    <property type="project" value="UniProtKB-SubCell"/>
</dbReference>
<dbReference type="PANTHER" id="PTHR24050">
    <property type="entry name" value="PA14 DOMAIN-CONTAINING PROTEIN"/>
    <property type="match status" value="1"/>
</dbReference>
<evidence type="ECO:0000256" key="3">
    <source>
        <dbReference type="ARBA" id="ARBA00022692"/>
    </source>
</evidence>
<comment type="caution">
    <text evidence="14">The sequence shown here is derived from an EMBL/GenBank/DDBJ whole genome shotgun (WGS) entry which is preliminary data.</text>
</comment>
<dbReference type="InterPro" id="IPR049883">
    <property type="entry name" value="NOTCH1_EGF-like"/>
</dbReference>
<keyword evidence="5" id="KW-0677">Repeat</keyword>
<evidence type="ECO:0000256" key="4">
    <source>
        <dbReference type="ARBA" id="ARBA00022729"/>
    </source>
</evidence>
<dbReference type="InterPro" id="IPR001881">
    <property type="entry name" value="EGF-like_Ca-bd_dom"/>
</dbReference>
<dbReference type="SUPFAM" id="SSF57184">
    <property type="entry name" value="Growth factor receptor domain"/>
    <property type="match status" value="2"/>
</dbReference>
<keyword evidence="2 10" id="KW-0245">EGF-like domain</keyword>
<dbReference type="Pfam" id="PF17963">
    <property type="entry name" value="Big_9"/>
    <property type="match status" value="1"/>
</dbReference>
<dbReference type="InterPro" id="IPR000152">
    <property type="entry name" value="EGF-type_Asp/Asn_hydroxyl_site"/>
</dbReference>
<dbReference type="PROSITE" id="PS51220">
    <property type="entry name" value="NIDO"/>
    <property type="match status" value="1"/>
</dbReference>
<dbReference type="InterPro" id="IPR003886">
    <property type="entry name" value="NIDO_dom"/>
</dbReference>
<dbReference type="Pfam" id="PF00094">
    <property type="entry name" value="VWD"/>
    <property type="match status" value="1"/>
</dbReference>
<reference evidence="14 15" key="1">
    <citation type="submission" date="2024-04" db="EMBL/GenBank/DDBJ databases">
        <authorList>
            <consortium name="Genoscope - CEA"/>
            <person name="William W."/>
        </authorList>
    </citation>
    <scope>NUCLEOTIDE SEQUENCE [LARGE SCALE GENOMIC DNA]</scope>
</reference>
<feature type="non-terminal residue" evidence="14">
    <location>
        <position position="1"/>
    </location>
</feature>
<dbReference type="SMART" id="SM00179">
    <property type="entry name" value="EGF_CA"/>
    <property type="match status" value="9"/>
</dbReference>
<evidence type="ECO:0000259" key="12">
    <source>
        <dbReference type="PROSITE" id="PS51220"/>
    </source>
</evidence>
<keyword evidence="3" id="KW-0812">Transmembrane</keyword>
<evidence type="ECO:0000259" key="13">
    <source>
        <dbReference type="PROSITE" id="PS51233"/>
    </source>
</evidence>
<evidence type="ECO:0000313" key="15">
    <source>
        <dbReference type="Proteomes" id="UP001497497"/>
    </source>
</evidence>
<gene>
    <name evidence="14" type="ORF">GSLYS_00008409001</name>
</gene>
<dbReference type="SMART" id="SM00181">
    <property type="entry name" value="EGF"/>
    <property type="match status" value="12"/>
</dbReference>
<dbReference type="InterPro" id="IPR001846">
    <property type="entry name" value="VWF_type-D"/>
</dbReference>
<evidence type="ECO:0000256" key="8">
    <source>
        <dbReference type="ARBA" id="ARBA00023157"/>
    </source>
</evidence>
<feature type="non-terminal residue" evidence="14">
    <location>
        <position position="1275"/>
    </location>
</feature>
<dbReference type="GO" id="GO:0005509">
    <property type="term" value="F:calcium ion binding"/>
    <property type="evidence" value="ECO:0007669"/>
    <property type="project" value="InterPro"/>
</dbReference>
<feature type="domain" description="EGF-like" evidence="11">
    <location>
        <begin position="1241"/>
        <end position="1274"/>
    </location>
</feature>
<dbReference type="Pfam" id="PF07645">
    <property type="entry name" value="EGF_CA"/>
    <property type="match status" value="7"/>
</dbReference>
<dbReference type="SUPFAM" id="SSF57196">
    <property type="entry name" value="EGF/Laminin"/>
    <property type="match status" value="2"/>
</dbReference>
<dbReference type="InterPro" id="IPR018097">
    <property type="entry name" value="EGF_Ca-bd_CS"/>
</dbReference>
<feature type="domain" description="EGF-like" evidence="11">
    <location>
        <begin position="1036"/>
        <end position="1070"/>
    </location>
</feature>
<keyword evidence="4" id="KW-0732">Signal</keyword>
<evidence type="ECO:0000256" key="10">
    <source>
        <dbReference type="PROSITE-ProRule" id="PRU00076"/>
    </source>
</evidence>
<proteinExistence type="predicted"/>
<feature type="domain" description="VWFD" evidence="13">
    <location>
        <begin position="400"/>
        <end position="604"/>
    </location>
</feature>
<keyword evidence="7" id="KW-0472">Membrane</keyword>
<keyword evidence="9" id="KW-0325">Glycoprotein</keyword>
<dbReference type="Proteomes" id="UP001497497">
    <property type="component" value="Unassembled WGS sequence"/>
</dbReference>
<dbReference type="InterPro" id="IPR056619">
    <property type="entry name" value="C8-3_MUC4"/>
</dbReference>
<dbReference type="GO" id="GO:0007160">
    <property type="term" value="P:cell-matrix adhesion"/>
    <property type="evidence" value="ECO:0007669"/>
    <property type="project" value="InterPro"/>
</dbReference>
<dbReference type="PROSITE" id="PS01186">
    <property type="entry name" value="EGF_2"/>
    <property type="match status" value="5"/>
</dbReference>
<dbReference type="FunFam" id="2.10.25.10:FF:000038">
    <property type="entry name" value="Fibrillin 2"/>
    <property type="match status" value="2"/>
</dbReference>
<dbReference type="PANTHER" id="PTHR24050:SF27">
    <property type="entry name" value="FIBRILLIN-1"/>
    <property type="match status" value="1"/>
</dbReference>
<feature type="domain" description="NIDO" evidence="12">
    <location>
        <begin position="74"/>
        <end position="241"/>
    </location>
</feature>
<dbReference type="GO" id="GO:0071944">
    <property type="term" value="C:cell periphery"/>
    <property type="evidence" value="ECO:0007669"/>
    <property type="project" value="UniProtKB-ARBA"/>
</dbReference>
<dbReference type="PROSITE" id="PS50026">
    <property type="entry name" value="EGF_3"/>
    <property type="match status" value="6"/>
</dbReference>
<comment type="subcellular location">
    <subcellularLocation>
        <location evidence="1">Membrane</location>
    </subcellularLocation>
</comment>
<feature type="disulfide bond" evidence="10">
    <location>
        <begin position="870"/>
        <end position="880"/>
    </location>
</feature>
<dbReference type="InterPro" id="IPR009030">
    <property type="entry name" value="Growth_fac_rcpt_cys_sf"/>
</dbReference>
<evidence type="ECO:0008006" key="16">
    <source>
        <dbReference type="Google" id="ProtNLM"/>
    </source>
</evidence>
<evidence type="ECO:0000256" key="1">
    <source>
        <dbReference type="ARBA" id="ARBA00004370"/>
    </source>
</evidence>
<dbReference type="SMART" id="SM00539">
    <property type="entry name" value="NIDO"/>
    <property type="match status" value="1"/>
</dbReference>
<protein>
    <recommendedName>
        <fullName evidence="16">Mucin-like protein</fullName>
    </recommendedName>
</protein>
<dbReference type="PROSITE" id="PS00022">
    <property type="entry name" value="EGF_1"/>
    <property type="match status" value="1"/>
</dbReference>
<dbReference type="Pfam" id="PF23263">
    <property type="entry name" value="C8-3_MUC4"/>
    <property type="match status" value="1"/>
</dbReference>
<dbReference type="PROSITE" id="PS01187">
    <property type="entry name" value="EGF_CA"/>
    <property type="match status" value="4"/>
</dbReference>
<dbReference type="InterPro" id="IPR000742">
    <property type="entry name" value="EGF"/>
</dbReference>
<dbReference type="Pfam" id="PF06119">
    <property type="entry name" value="NIDO"/>
    <property type="match status" value="1"/>
</dbReference>
<evidence type="ECO:0000256" key="5">
    <source>
        <dbReference type="ARBA" id="ARBA00022737"/>
    </source>
</evidence>
<evidence type="ECO:0000256" key="6">
    <source>
        <dbReference type="ARBA" id="ARBA00022989"/>
    </source>
</evidence>
<evidence type="ECO:0000259" key="11">
    <source>
        <dbReference type="PROSITE" id="PS50026"/>
    </source>
</evidence>
<name>A0AAV2HNQ9_LYMST</name>
<organism evidence="14 15">
    <name type="scientific">Lymnaea stagnalis</name>
    <name type="common">Great pond snail</name>
    <name type="synonym">Helix stagnalis</name>
    <dbReference type="NCBI Taxonomy" id="6523"/>
    <lineage>
        <taxon>Eukaryota</taxon>
        <taxon>Metazoa</taxon>
        <taxon>Spiralia</taxon>
        <taxon>Lophotrochozoa</taxon>
        <taxon>Mollusca</taxon>
        <taxon>Gastropoda</taxon>
        <taxon>Heterobranchia</taxon>
        <taxon>Euthyneura</taxon>
        <taxon>Panpulmonata</taxon>
        <taxon>Hygrophila</taxon>
        <taxon>Lymnaeoidea</taxon>
        <taxon>Lymnaeidae</taxon>
        <taxon>Lymnaea</taxon>
    </lineage>
</organism>
<dbReference type="PROSITE" id="PS51233">
    <property type="entry name" value="VWFD"/>
    <property type="match status" value="1"/>
</dbReference>
<keyword evidence="8 10" id="KW-1015">Disulfide bond</keyword>
<dbReference type="PROSITE" id="PS00010">
    <property type="entry name" value="ASX_HYDROXYL"/>
    <property type="match status" value="7"/>
</dbReference>
<feature type="domain" description="EGF-like" evidence="11">
    <location>
        <begin position="1072"/>
        <end position="1112"/>
    </location>
</feature>
<dbReference type="FunFam" id="2.10.25.10:FF:000010">
    <property type="entry name" value="Pro-epidermal growth factor"/>
    <property type="match status" value="1"/>
</dbReference>
<comment type="caution">
    <text evidence="10">Lacks conserved residue(s) required for the propagation of feature annotation.</text>
</comment>
<evidence type="ECO:0000313" key="14">
    <source>
        <dbReference type="EMBL" id="CAL1534449.1"/>
    </source>
</evidence>
<dbReference type="SMART" id="SM00216">
    <property type="entry name" value="VWD"/>
    <property type="match status" value="1"/>
</dbReference>
<feature type="domain" description="EGF-like" evidence="11">
    <location>
        <begin position="989"/>
        <end position="1029"/>
    </location>
</feature>
<accession>A0AAV2HNQ9</accession>
<keyword evidence="6" id="KW-1133">Transmembrane helix</keyword>
<dbReference type="CDD" id="cd00054">
    <property type="entry name" value="EGF_CA"/>
    <property type="match status" value="3"/>
</dbReference>
<feature type="domain" description="EGF-like" evidence="11">
    <location>
        <begin position="866"/>
        <end position="901"/>
    </location>
</feature>
<feature type="domain" description="EGF-like" evidence="11">
    <location>
        <begin position="1157"/>
        <end position="1197"/>
    </location>
</feature>